<dbReference type="Pfam" id="PF13597">
    <property type="entry name" value="NRDD"/>
    <property type="match status" value="1"/>
</dbReference>
<keyword evidence="2 3" id="KW-0067">ATP-binding</keyword>
<protein>
    <submittedName>
        <fullName evidence="5">Anaerobic ribonucleoside-triphosphate reductase</fullName>
    </submittedName>
</protein>
<dbReference type="Proteomes" id="UP000017980">
    <property type="component" value="Unassembled WGS sequence"/>
</dbReference>
<dbReference type="InterPro" id="IPR012833">
    <property type="entry name" value="NrdD"/>
</dbReference>
<dbReference type="Pfam" id="PF03477">
    <property type="entry name" value="ATP-cone"/>
    <property type="match status" value="1"/>
</dbReference>
<dbReference type="InterPro" id="IPR005144">
    <property type="entry name" value="ATP-cone_dom"/>
</dbReference>
<dbReference type="EMBL" id="CBBD010000061">
    <property type="protein sequence ID" value="CDA11815.1"/>
    <property type="molecule type" value="Genomic_DNA"/>
</dbReference>
<proteinExistence type="predicted"/>
<dbReference type="GO" id="GO:0006260">
    <property type="term" value="P:DNA replication"/>
    <property type="evidence" value="ECO:0007669"/>
    <property type="project" value="InterPro"/>
</dbReference>
<keyword evidence="1 3" id="KW-0547">Nucleotide-binding</keyword>
<dbReference type="PROSITE" id="PS51161">
    <property type="entry name" value="ATP_CONE"/>
    <property type="match status" value="1"/>
</dbReference>
<dbReference type="GO" id="GO:0008998">
    <property type="term" value="F:ribonucleoside-triphosphate reductase (thioredoxin) activity"/>
    <property type="evidence" value="ECO:0007669"/>
    <property type="project" value="InterPro"/>
</dbReference>
<organism evidence="5 6">
    <name type="scientific">Intestinibacter bartlettii CAG:1329</name>
    <dbReference type="NCBI Taxonomy" id="1263063"/>
    <lineage>
        <taxon>Bacteria</taxon>
        <taxon>Bacillati</taxon>
        <taxon>Bacillota</taxon>
        <taxon>Clostridia</taxon>
        <taxon>Peptostreptococcales</taxon>
        <taxon>Peptostreptococcaceae</taxon>
        <taxon>Intestinibacter</taxon>
    </lineage>
</organism>
<dbReference type="GO" id="GO:0031250">
    <property type="term" value="C:anaerobic ribonucleoside-triphosphate reductase complex"/>
    <property type="evidence" value="ECO:0007669"/>
    <property type="project" value="TreeGrafter"/>
</dbReference>
<evidence type="ECO:0000313" key="5">
    <source>
        <dbReference type="EMBL" id="CDA11815.1"/>
    </source>
</evidence>
<evidence type="ECO:0000256" key="3">
    <source>
        <dbReference type="PROSITE-ProRule" id="PRU00492"/>
    </source>
</evidence>
<dbReference type="GO" id="GO:0005524">
    <property type="term" value="F:ATP binding"/>
    <property type="evidence" value="ECO:0007669"/>
    <property type="project" value="UniProtKB-UniRule"/>
</dbReference>
<evidence type="ECO:0000313" key="6">
    <source>
        <dbReference type="Proteomes" id="UP000017980"/>
    </source>
</evidence>
<accession>R5XAD5</accession>
<dbReference type="AlphaFoldDB" id="R5XAD5"/>
<comment type="caution">
    <text evidence="5">The sequence shown here is derived from an EMBL/GenBank/DDBJ whole genome shotgun (WGS) entry which is preliminary data.</text>
</comment>
<name>R5XAD5_9FIRM</name>
<dbReference type="PANTHER" id="PTHR21075:SF0">
    <property type="entry name" value="ANAEROBIC RIBONUCLEOSIDE-TRIPHOSPHATE REDUCTASE"/>
    <property type="match status" value="1"/>
</dbReference>
<dbReference type="Gene3D" id="3.20.70.20">
    <property type="match status" value="1"/>
</dbReference>
<dbReference type="NCBIfam" id="TIGR02487">
    <property type="entry name" value="NrdD"/>
    <property type="match status" value="1"/>
</dbReference>
<sequence>MSANLSIIKRDGSKAEFDKLKIENAILKAMKYGSGVLEEDIAKDIAEEIEKIYLQGSPSPTVSKVEELVYKELIDHKQELTAKAYEGYRAVQSFKREVNTTDDSILGLLDKSNEDVLNENSNKNGQLASTQRDLMAGEVSKDIARRKLIPAHIVQAHDEGVLHYHDMDYAIQPIHNCMLINLEDMLNNGTVINNKLVESPKSFATACTVTTQIIAQIASGQYGGNSITIKHIAPFLRVSYNKYFDKYKEKYSLEMAHELAEDRMLEELKSGIQTIRYQLSTLHTSNGQSPFSTIYLEIEEGGEFEREEALICEEMIVQRLEGMKNYKGQEIGEEFPKLVYLLDEHNCLEGGKYDYITKLAAKCNTKRLVPDYQSAKIMRKNYDGETFPPMGCRSHLSNWKDENGNYKWYGRFNQGVVSLNLVQVALTANKDMDKFWEVLDERLSLCREALMVRHNLLLGTSSDISPIHWQHGGIARLEKGEKIDSLLKDGYSTLSLGYVGIYEMTQAMLGVSHTTKEGEEFALKVMNHLKDACDSWKKETGLGFGLYGTPGESLTSRFCRIDKQKFGEIENVTDRMYYTNSYHVHVTEEIDAFEKLKFESQFHDISLGGCISYVEVPDMSKNLPAVEQIINYIYHNIQYAEINTKPDVCFKCGYTGEIKLDDDMEWYCPNCGNKDKNEMQVMRRTCGYIGSNMWGKGRTQEISQRVLHL</sequence>
<dbReference type="NCBIfam" id="NF006732">
    <property type="entry name" value="PRK09263.1"/>
    <property type="match status" value="1"/>
</dbReference>
<dbReference type="PANTHER" id="PTHR21075">
    <property type="entry name" value="ANAEROBIC RIBONUCLEOSIDE-TRIPHOSPHATE REDUCTASE"/>
    <property type="match status" value="1"/>
</dbReference>
<evidence type="ECO:0000256" key="2">
    <source>
        <dbReference type="ARBA" id="ARBA00022840"/>
    </source>
</evidence>
<dbReference type="GO" id="GO:0009265">
    <property type="term" value="P:2'-deoxyribonucleotide biosynthetic process"/>
    <property type="evidence" value="ECO:0007669"/>
    <property type="project" value="TreeGrafter"/>
</dbReference>
<feature type="domain" description="ATP-cone" evidence="4">
    <location>
        <begin position="5"/>
        <end position="96"/>
    </location>
</feature>
<dbReference type="RefSeq" id="WP_022070753.1">
    <property type="nucleotide sequence ID" value="NZ_HF999307.1"/>
</dbReference>
<evidence type="ECO:0000259" key="4">
    <source>
        <dbReference type="PROSITE" id="PS51161"/>
    </source>
</evidence>
<reference evidence="5" key="1">
    <citation type="submission" date="2012-11" db="EMBL/GenBank/DDBJ databases">
        <title>Dependencies among metagenomic species, viruses, plasmids and units of genetic variation.</title>
        <authorList>
            <person name="Nielsen H.B."/>
            <person name="Almeida M."/>
            <person name="Juncker A.S."/>
            <person name="Rasmussen S."/>
            <person name="Li J."/>
            <person name="Sunagawa S."/>
            <person name="Plichta D."/>
            <person name="Gautier L."/>
            <person name="Le Chatelier E."/>
            <person name="Peletier E."/>
            <person name="Bonde I."/>
            <person name="Nielsen T."/>
            <person name="Manichanh C."/>
            <person name="Arumugam M."/>
            <person name="Batto J."/>
            <person name="Santos M.B.Q.D."/>
            <person name="Blom N."/>
            <person name="Borruel N."/>
            <person name="Burgdorf K.S."/>
            <person name="Boumezbeur F."/>
            <person name="Casellas F."/>
            <person name="Dore J."/>
            <person name="Guarner F."/>
            <person name="Hansen T."/>
            <person name="Hildebrand F."/>
            <person name="Kaas R.S."/>
            <person name="Kennedy S."/>
            <person name="Kristiansen K."/>
            <person name="Kultima J.R."/>
            <person name="Leonard P."/>
            <person name="Levenez F."/>
            <person name="Lund O."/>
            <person name="Moumen B."/>
            <person name="Le Paslier D."/>
            <person name="Pons N."/>
            <person name="Pedersen O."/>
            <person name="Prifti E."/>
            <person name="Qin J."/>
            <person name="Raes J."/>
            <person name="Tap J."/>
            <person name="Tims S."/>
            <person name="Ussery D.W."/>
            <person name="Yamada T."/>
            <person name="MetaHit consortium"/>
            <person name="Renault P."/>
            <person name="Sicheritz-Ponten T."/>
            <person name="Bork P."/>
            <person name="Wang J."/>
            <person name="Brunak S."/>
            <person name="Ehrlich S.D."/>
        </authorList>
    </citation>
    <scope>NUCLEOTIDE SEQUENCE [LARGE SCALE GENOMIC DNA]</scope>
</reference>
<dbReference type="GO" id="GO:0004748">
    <property type="term" value="F:ribonucleoside-diphosphate reductase activity, thioredoxin disulfide as acceptor"/>
    <property type="evidence" value="ECO:0007669"/>
    <property type="project" value="TreeGrafter"/>
</dbReference>
<gene>
    <name evidence="5" type="ORF">BN488_00265</name>
</gene>
<dbReference type="SUPFAM" id="SSF51998">
    <property type="entry name" value="PFL-like glycyl radical enzymes"/>
    <property type="match status" value="1"/>
</dbReference>
<evidence type="ECO:0000256" key="1">
    <source>
        <dbReference type="ARBA" id="ARBA00022741"/>
    </source>
</evidence>